<gene>
    <name evidence="11" type="ORF">K457DRAFT_515416</name>
</gene>
<evidence type="ECO:0000313" key="12">
    <source>
        <dbReference type="Proteomes" id="UP000078512"/>
    </source>
</evidence>
<keyword evidence="4" id="KW-0347">Helicase</keyword>
<accession>A0A197JY75</accession>
<evidence type="ECO:0000256" key="4">
    <source>
        <dbReference type="ARBA" id="ARBA00022806"/>
    </source>
</evidence>
<dbReference type="Pfam" id="PF21530">
    <property type="entry name" value="Pif1_2B_dom"/>
    <property type="match status" value="1"/>
</dbReference>
<feature type="compositionally biased region" description="Polar residues" evidence="9">
    <location>
        <begin position="1"/>
        <end position="29"/>
    </location>
</feature>
<dbReference type="InterPro" id="IPR051055">
    <property type="entry name" value="PIF1_helicase"/>
</dbReference>
<dbReference type="EMBL" id="KV442042">
    <property type="protein sequence ID" value="OAQ29204.1"/>
    <property type="molecule type" value="Genomic_DNA"/>
</dbReference>
<reference evidence="11 12" key="1">
    <citation type="submission" date="2016-05" db="EMBL/GenBank/DDBJ databases">
        <title>Genome sequencing reveals origins of a unique bacterial endosymbiosis in the earliest lineages of terrestrial Fungi.</title>
        <authorList>
            <consortium name="DOE Joint Genome Institute"/>
            <person name="Uehling J."/>
            <person name="Gryganskyi A."/>
            <person name="Hameed K."/>
            <person name="Tschaplinski T."/>
            <person name="Misztal P."/>
            <person name="Wu S."/>
            <person name="Desiro A."/>
            <person name="Vande Pol N."/>
            <person name="Du Z.-Y."/>
            <person name="Zienkiewicz A."/>
            <person name="Zienkiewicz K."/>
            <person name="Morin E."/>
            <person name="Tisserant E."/>
            <person name="Splivallo R."/>
            <person name="Hainaut M."/>
            <person name="Henrissat B."/>
            <person name="Ohm R."/>
            <person name="Kuo A."/>
            <person name="Yan J."/>
            <person name="Lipzen A."/>
            <person name="Nolan M."/>
            <person name="Labutti K."/>
            <person name="Barry K."/>
            <person name="Goldstein A."/>
            <person name="Labbe J."/>
            <person name="Schadt C."/>
            <person name="Tuskan G."/>
            <person name="Grigoriev I."/>
            <person name="Martin F."/>
            <person name="Vilgalys R."/>
            <person name="Bonito G."/>
        </authorList>
    </citation>
    <scope>NUCLEOTIDE SEQUENCE [LARGE SCALE GENOMIC DNA]</scope>
    <source>
        <strain evidence="11 12">AG-77</strain>
    </source>
</reference>
<keyword evidence="2" id="KW-0227">DNA damage</keyword>
<keyword evidence="6" id="KW-0238">DNA-binding</keyword>
<dbReference type="Proteomes" id="UP000078512">
    <property type="component" value="Unassembled WGS sequence"/>
</dbReference>
<evidence type="ECO:0000256" key="9">
    <source>
        <dbReference type="SAM" id="MobiDB-lite"/>
    </source>
</evidence>
<dbReference type="SUPFAM" id="SSF52540">
    <property type="entry name" value="P-loop containing nucleoside triphosphate hydrolases"/>
    <property type="match status" value="1"/>
</dbReference>
<evidence type="ECO:0000259" key="10">
    <source>
        <dbReference type="Pfam" id="PF21530"/>
    </source>
</evidence>
<keyword evidence="12" id="KW-1185">Reference proteome</keyword>
<sequence>MSRTRASKSGSRSTTTIIKAGSSQHSQATAEAMEWGELPPFEYDHDGSNSPFIPEDAVVTSGAGADAVQLPTLCFDAEAWKEAIPFTLQLTEVFRQRDPAFIKMLTEMRHGKLSEETCEVFRKLAREPEYPTDEDGIVATELFALKSQVEQANRRRLAQLPGPMYTYQPQDSGPLEKFMDRFCNAPTKLQIKENAQVMLIKNLTPTLVNGSMGMVVGFQKEMSFCEESGAWMERVEDGIAGWGGYWIQGPGASYPRLGYEYPQVPRTDDGTSKGRYGQDL</sequence>
<feature type="region of interest" description="Disordered" evidence="9">
    <location>
        <begin position="1"/>
        <end position="30"/>
    </location>
</feature>
<evidence type="ECO:0000313" key="11">
    <source>
        <dbReference type="EMBL" id="OAQ29204.1"/>
    </source>
</evidence>
<dbReference type="PANTHER" id="PTHR47642">
    <property type="entry name" value="ATP-DEPENDENT DNA HELICASE"/>
    <property type="match status" value="1"/>
</dbReference>
<evidence type="ECO:0000256" key="7">
    <source>
        <dbReference type="ARBA" id="ARBA00023204"/>
    </source>
</evidence>
<proteinExistence type="predicted"/>
<name>A0A197JY75_9FUNG</name>
<evidence type="ECO:0000256" key="1">
    <source>
        <dbReference type="ARBA" id="ARBA00022741"/>
    </source>
</evidence>
<keyword evidence="3" id="KW-0378">Hydrolase</keyword>
<dbReference type="PANTHER" id="PTHR47642:SF5">
    <property type="entry name" value="ATP-DEPENDENT DNA HELICASE"/>
    <property type="match status" value="1"/>
</dbReference>
<evidence type="ECO:0000256" key="3">
    <source>
        <dbReference type="ARBA" id="ARBA00022801"/>
    </source>
</evidence>
<dbReference type="AlphaFoldDB" id="A0A197JY75"/>
<feature type="domain" description="DNA helicase Pif1-like 2B" evidence="10">
    <location>
        <begin position="185"/>
        <end position="218"/>
    </location>
</feature>
<dbReference type="STRING" id="1314771.A0A197JY75"/>
<keyword evidence="7" id="KW-0234">DNA repair</keyword>
<evidence type="ECO:0000256" key="6">
    <source>
        <dbReference type="ARBA" id="ARBA00023125"/>
    </source>
</evidence>
<evidence type="ECO:0000256" key="5">
    <source>
        <dbReference type="ARBA" id="ARBA00022840"/>
    </source>
</evidence>
<dbReference type="InterPro" id="IPR049163">
    <property type="entry name" value="Pif1-like_2B_dom"/>
</dbReference>
<keyword evidence="5" id="KW-0067">ATP-binding</keyword>
<evidence type="ECO:0000256" key="2">
    <source>
        <dbReference type="ARBA" id="ARBA00022763"/>
    </source>
</evidence>
<evidence type="ECO:0000256" key="8">
    <source>
        <dbReference type="ARBA" id="ARBA00023235"/>
    </source>
</evidence>
<keyword evidence="1" id="KW-0547">Nucleotide-binding</keyword>
<dbReference type="OrthoDB" id="5578775at2759"/>
<organism evidence="11 12">
    <name type="scientific">Linnemannia elongata AG-77</name>
    <dbReference type="NCBI Taxonomy" id="1314771"/>
    <lineage>
        <taxon>Eukaryota</taxon>
        <taxon>Fungi</taxon>
        <taxon>Fungi incertae sedis</taxon>
        <taxon>Mucoromycota</taxon>
        <taxon>Mortierellomycotina</taxon>
        <taxon>Mortierellomycetes</taxon>
        <taxon>Mortierellales</taxon>
        <taxon>Mortierellaceae</taxon>
        <taxon>Linnemannia</taxon>
    </lineage>
</organism>
<keyword evidence="8" id="KW-0413">Isomerase</keyword>
<dbReference type="InterPro" id="IPR027417">
    <property type="entry name" value="P-loop_NTPase"/>
</dbReference>
<protein>
    <recommendedName>
        <fullName evidence="10">DNA helicase Pif1-like 2B domain-containing protein</fullName>
    </recommendedName>
</protein>